<keyword evidence="4" id="KW-1185">Reference proteome</keyword>
<evidence type="ECO:0000256" key="1">
    <source>
        <dbReference type="ARBA" id="ARBA00022737"/>
    </source>
</evidence>
<dbReference type="Proteomes" id="UP001474421">
    <property type="component" value="Unassembled WGS sequence"/>
</dbReference>
<keyword evidence="3" id="KW-0645">Protease</keyword>
<protein>
    <submittedName>
        <fullName evidence="3">MMP17: Matrix metalloproteinase-17</fullName>
    </submittedName>
</protein>
<dbReference type="InterPro" id="IPR018487">
    <property type="entry name" value="Hemopexin-like_repeat"/>
</dbReference>
<proteinExistence type="predicted"/>
<dbReference type="EMBL" id="JAOTOJ010000018">
    <property type="protein sequence ID" value="KAK9391512.1"/>
    <property type="molecule type" value="Genomic_DNA"/>
</dbReference>
<dbReference type="GO" id="GO:0030574">
    <property type="term" value="P:collagen catabolic process"/>
    <property type="evidence" value="ECO:0007669"/>
    <property type="project" value="TreeGrafter"/>
</dbReference>
<keyword evidence="3" id="KW-0378">Hydrolase</keyword>
<evidence type="ECO:0000313" key="4">
    <source>
        <dbReference type="Proteomes" id="UP001474421"/>
    </source>
</evidence>
<gene>
    <name evidence="3" type="ORF">NXF25_017901</name>
</gene>
<name>A0AAW1AQA0_CROAD</name>
<dbReference type="AlphaFoldDB" id="A0AAW1AQA0"/>
<dbReference type="InterPro" id="IPR000585">
    <property type="entry name" value="Hemopexin-like_dom"/>
</dbReference>
<organism evidence="3 4">
    <name type="scientific">Crotalus adamanteus</name>
    <name type="common">Eastern diamondback rattlesnake</name>
    <dbReference type="NCBI Taxonomy" id="8729"/>
    <lineage>
        <taxon>Eukaryota</taxon>
        <taxon>Metazoa</taxon>
        <taxon>Chordata</taxon>
        <taxon>Craniata</taxon>
        <taxon>Vertebrata</taxon>
        <taxon>Euteleostomi</taxon>
        <taxon>Lepidosauria</taxon>
        <taxon>Squamata</taxon>
        <taxon>Bifurcata</taxon>
        <taxon>Unidentata</taxon>
        <taxon>Episquamata</taxon>
        <taxon>Toxicofera</taxon>
        <taxon>Serpentes</taxon>
        <taxon>Colubroidea</taxon>
        <taxon>Viperidae</taxon>
        <taxon>Crotalinae</taxon>
        <taxon>Crotalus</taxon>
    </lineage>
</organism>
<dbReference type="CDD" id="cd00094">
    <property type="entry name" value="HX"/>
    <property type="match status" value="1"/>
</dbReference>
<dbReference type="Gene3D" id="2.110.10.10">
    <property type="entry name" value="Hemopexin-like domain"/>
    <property type="match status" value="1"/>
</dbReference>
<sequence>MFRYPNPRYHLFHLEQKVSGFADWAPLSRDVLCKYFWRLTRNKHLVSLQPAQIHRFWKGLPLNLDSVDAVYERTRDHKIVFFKGDRYWVFKDNNVEEGYPRPISDFGLPLGGIDAAFSWAQNDKTYFFKDDLHWCYDDHQQRMEAGYPLESRLWKGIPSQLDDATHWSDGEFGRPESFF</sequence>
<dbReference type="PANTHER" id="PTHR10201:SF21">
    <property type="entry name" value="MATRIX METALLOPROTEINASE-17"/>
    <property type="match status" value="1"/>
</dbReference>
<keyword evidence="3" id="KW-0482">Metalloprotease</keyword>
<keyword evidence="1" id="KW-0677">Repeat</keyword>
<dbReference type="GO" id="GO:0030198">
    <property type="term" value="P:extracellular matrix organization"/>
    <property type="evidence" value="ECO:0007669"/>
    <property type="project" value="TreeGrafter"/>
</dbReference>
<dbReference type="Pfam" id="PF00045">
    <property type="entry name" value="Hemopexin"/>
    <property type="match status" value="2"/>
</dbReference>
<accession>A0AAW1AQA0</accession>
<dbReference type="PROSITE" id="PS51642">
    <property type="entry name" value="HEMOPEXIN_2"/>
    <property type="match status" value="1"/>
</dbReference>
<dbReference type="InterPro" id="IPR036375">
    <property type="entry name" value="Hemopexin-like_dom_sf"/>
</dbReference>
<feature type="repeat" description="Hemopexin" evidence="2">
    <location>
        <begin position="64"/>
        <end position="110"/>
    </location>
</feature>
<dbReference type="GO" id="GO:0005615">
    <property type="term" value="C:extracellular space"/>
    <property type="evidence" value="ECO:0007669"/>
    <property type="project" value="TreeGrafter"/>
</dbReference>
<reference evidence="3 4" key="1">
    <citation type="journal article" date="2024" name="Proc. Natl. Acad. Sci. U.S.A.">
        <title>The genetic regulatory architecture and epigenomic basis for age-related changes in rattlesnake venom.</title>
        <authorList>
            <person name="Hogan M.P."/>
            <person name="Holding M.L."/>
            <person name="Nystrom G.S."/>
            <person name="Colston T.J."/>
            <person name="Bartlett D.A."/>
            <person name="Mason A.J."/>
            <person name="Ellsworth S.A."/>
            <person name="Rautsaw R.M."/>
            <person name="Lawrence K.C."/>
            <person name="Strickland J.L."/>
            <person name="He B."/>
            <person name="Fraser P."/>
            <person name="Margres M.J."/>
            <person name="Gilbert D.M."/>
            <person name="Gibbs H.L."/>
            <person name="Parkinson C.L."/>
            <person name="Rokyta D.R."/>
        </authorList>
    </citation>
    <scope>NUCLEOTIDE SEQUENCE [LARGE SCALE GENOMIC DNA]</scope>
    <source>
        <strain evidence="3">DRR0105</strain>
    </source>
</reference>
<dbReference type="GO" id="GO:0004222">
    <property type="term" value="F:metalloendopeptidase activity"/>
    <property type="evidence" value="ECO:0007669"/>
    <property type="project" value="TreeGrafter"/>
</dbReference>
<dbReference type="SMART" id="SM00120">
    <property type="entry name" value="HX"/>
    <property type="match status" value="2"/>
</dbReference>
<evidence type="ECO:0000313" key="3">
    <source>
        <dbReference type="EMBL" id="KAK9391512.1"/>
    </source>
</evidence>
<comment type="caution">
    <text evidence="3">The sequence shown here is derived from an EMBL/GenBank/DDBJ whole genome shotgun (WGS) entry which is preliminary data.</text>
</comment>
<dbReference type="PANTHER" id="PTHR10201">
    <property type="entry name" value="MATRIX METALLOPROTEINASE"/>
    <property type="match status" value="1"/>
</dbReference>
<dbReference type="SUPFAM" id="SSF50923">
    <property type="entry name" value="Hemopexin-like domain"/>
    <property type="match status" value="1"/>
</dbReference>
<evidence type="ECO:0000256" key="2">
    <source>
        <dbReference type="PROSITE-ProRule" id="PRU01011"/>
    </source>
</evidence>